<keyword evidence="2" id="KW-1185">Reference proteome</keyword>
<accession>A0A134ARN6</accession>
<evidence type="ECO:0000313" key="2">
    <source>
        <dbReference type="Proteomes" id="UP000070483"/>
    </source>
</evidence>
<evidence type="ECO:0000313" key="1">
    <source>
        <dbReference type="EMBL" id="KXB70341.1"/>
    </source>
</evidence>
<name>A0A134ARN6_9FUSO</name>
<organism evidence="1 2">
    <name type="scientific">Leptotrichia wadei</name>
    <dbReference type="NCBI Taxonomy" id="157687"/>
    <lineage>
        <taxon>Bacteria</taxon>
        <taxon>Fusobacteriati</taxon>
        <taxon>Fusobacteriota</taxon>
        <taxon>Fusobacteriia</taxon>
        <taxon>Fusobacteriales</taxon>
        <taxon>Leptotrichiaceae</taxon>
        <taxon>Leptotrichia</taxon>
    </lineage>
</organism>
<dbReference type="EMBL" id="LSDD01000003">
    <property type="protein sequence ID" value="KXB70341.1"/>
    <property type="molecule type" value="Genomic_DNA"/>
</dbReference>
<comment type="caution">
    <text evidence="1">The sequence shown here is derived from an EMBL/GenBank/DDBJ whole genome shotgun (WGS) entry which is preliminary data.</text>
</comment>
<sequence length="49" mass="6218">MILHIRFFHKKHHLILYFFNQSSKSFCKLFYSKNILYSNIYFIISYFYL</sequence>
<dbReference type="STRING" id="157687.HMPREF3180_00008"/>
<dbReference type="Proteomes" id="UP000070483">
    <property type="component" value="Unassembled WGS sequence"/>
</dbReference>
<proteinExistence type="predicted"/>
<reference evidence="2" key="1">
    <citation type="submission" date="2016-01" db="EMBL/GenBank/DDBJ databases">
        <authorList>
            <person name="Mitreva M."/>
            <person name="Pepin K.H."/>
            <person name="Mihindukulasuriya K.A."/>
            <person name="Fulton R."/>
            <person name="Fronick C."/>
            <person name="O'Laughlin M."/>
            <person name="Miner T."/>
            <person name="Herter B."/>
            <person name="Rosa B.A."/>
            <person name="Cordes M."/>
            <person name="Tomlinson C."/>
            <person name="Wollam A."/>
            <person name="Palsikar V.B."/>
            <person name="Mardis E.R."/>
            <person name="Wilson R.K."/>
        </authorList>
    </citation>
    <scope>NUCLEOTIDE SEQUENCE [LARGE SCALE GENOMIC DNA]</scope>
    <source>
        <strain evidence="2">KA00185</strain>
    </source>
</reference>
<protein>
    <submittedName>
        <fullName evidence="1">Uncharacterized protein</fullName>
    </submittedName>
</protein>
<gene>
    <name evidence="1" type="ORF">HMPREF3180_00008</name>
</gene>
<dbReference type="AlphaFoldDB" id="A0A134ARN6"/>